<dbReference type="RefSeq" id="WP_264486660.1">
    <property type="nucleotide sequence ID" value="NZ_JAPDDT010000002.1"/>
</dbReference>
<evidence type="ECO:0000313" key="2">
    <source>
        <dbReference type="Proteomes" id="UP001320876"/>
    </source>
</evidence>
<dbReference type="EMBL" id="JAPDDT010000002">
    <property type="protein sequence ID" value="MCW1922553.1"/>
    <property type="molecule type" value="Genomic_DNA"/>
</dbReference>
<proteinExistence type="predicted"/>
<keyword evidence="2" id="KW-1185">Reference proteome</keyword>
<sequence>MLIQWPGIGGWQWRSLYETWQNSCVAGSYERKFGVMPSGIRRFIQSDGGGIGSGRDMIDISANSGRRKALLSASNFHPSAEMWLGPDFWQFAKCSKKEVLAADFFIEIRDTPHFLYLKSWPQPFTRPDGEQGRTQQKLWRLLFHEDCEWPPGSGLISDEAVYGPPELMPPEGAT</sequence>
<name>A0ABT3GG06_9BACT</name>
<comment type="caution">
    <text evidence="1">The sequence shown here is derived from an EMBL/GenBank/DDBJ whole genome shotgun (WGS) entry which is preliminary data.</text>
</comment>
<reference evidence="1 2" key="1">
    <citation type="submission" date="2022-10" db="EMBL/GenBank/DDBJ databases">
        <title>Luteolibacter arcticus strain CCTCC AB 2014275, whole genome shotgun sequencing project.</title>
        <authorList>
            <person name="Zhao G."/>
            <person name="Shen L."/>
        </authorList>
    </citation>
    <scope>NUCLEOTIDE SEQUENCE [LARGE SCALE GENOMIC DNA]</scope>
    <source>
        <strain evidence="1 2">CCTCC AB 2014275</strain>
    </source>
</reference>
<dbReference type="Proteomes" id="UP001320876">
    <property type="component" value="Unassembled WGS sequence"/>
</dbReference>
<accession>A0ABT3GG06</accession>
<gene>
    <name evidence="1" type="ORF">OKA05_08300</name>
</gene>
<evidence type="ECO:0000313" key="1">
    <source>
        <dbReference type="EMBL" id="MCW1922553.1"/>
    </source>
</evidence>
<organism evidence="1 2">
    <name type="scientific">Luteolibacter arcticus</name>
    <dbReference type="NCBI Taxonomy" id="1581411"/>
    <lineage>
        <taxon>Bacteria</taxon>
        <taxon>Pseudomonadati</taxon>
        <taxon>Verrucomicrobiota</taxon>
        <taxon>Verrucomicrobiia</taxon>
        <taxon>Verrucomicrobiales</taxon>
        <taxon>Verrucomicrobiaceae</taxon>
        <taxon>Luteolibacter</taxon>
    </lineage>
</organism>
<protein>
    <submittedName>
        <fullName evidence="1">Uncharacterized protein</fullName>
    </submittedName>
</protein>